<name>A0A2T6BNL8_9RHOB</name>
<organism evidence="1 2">
    <name type="scientific">Litoreibacter ponti</name>
    <dbReference type="NCBI Taxonomy" id="1510457"/>
    <lineage>
        <taxon>Bacteria</taxon>
        <taxon>Pseudomonadati</taxon>
        <taxon>Pseudomonadota</taxon>
        <taxon>Alphaproteobacteria</taxon>
        <taxon>Rhodobacterales</taxon>
        <taxon>Roseobacteraceae</taxon>
        <taxon>Litoreibacter</taxon>
    </lineage>
</organism>
<proteinExistence type="predicted"/>
<reference evidence="1 2" key="1">
    <citation type="submission" date="2018-04" db="EMBL/GenBank/DDBJ databases">
        <title>Genomic Encyclopedia of Archaeal and Bacterial Type Strains, Phase II (KMG-II): from individual species to whole genera.</title>
        <authorList>
            <person name="Goeker M."/>
        </authorList>
    </citation>
    <scope>NUCLEOTIDE SEQUENCE [LARGE SCALE GENOMIC DNA]</scope>
    <source>
        <strain evidence="1 2">DSM 100977</strain>
    </source>
</reference>
<evidence type="ECO:0000313" key="2">
    <source>
        <dbReference type="Proteomes" id="UP000243978"/>
    </source>
</evidence>
<dbReference type="EMBL" id="QBKS01000001">
    <property type="protein sequence ID" value="PTX57634.1"/>
    <property type="molecule type" value="Genomic_DNA"/>
</dbReference>
<sequence>MVSVCGAQAGAWDEFEARCLVPMENFEAPRTDGFEVSRSYGTSELFLNDLLRLSVSRDNGHITGCDGVGVETTFNANGPLSNTRHKIIDNAIAHFDAQQALDRYRLIEVSQEPYQDILFERRVLHSHLWREPVLEVVLEVWPTHGSISVKETDLES</sequence>
<comment type="caution">
    <text evidence="1">The sequence shown here is derived from an EMBL/GenBank/DDBJ whole genome shotgun (WGS) entry which is preliminary data.</text>
</comment>
<dbReference type="AlphaFoldDB" id="A0A2T6BNL8"/>
<protein>
    <submittedName>
        <fullName evidence="1">Uncharacterized protein</fullName>
    </submittedName>
</protein>
<gene>
    <name evidence="1" type="ORF">C8N43_2305</name>
</gene>
<evidence type="ECO:0000313" key="1">
    <source>
        <dbReference type="EMBL" id="PTX57634.1"/>
    </source>
</evidence>
<accession>A0A2T6BNL8</accession>
<dbReference type="Proteomes" id="UP000243978">
    <property type="component" value="Unassembled WGS sequence"/>
</dbReference>
<keyword evidence="2" id="KW-1185">Reference proteome</keyword>